<feature type="region of interest" description="Disordered" evidence="2">
    <location>
        <begin position="1"/>
        <end position="50"/>
    </location>
</feature>
<name>A0AAI8YFQ3_9PEZI</name>
<feature type="compositionally biased region" description="Basic residues" evidence="2">
    <location>
        <begin position="379"/>
        <end position="390"/>
    </location>
</feature>
<proteinExistence type="predicted"/>
<evidence type="ECO:0000313" key="3">
    <source>
        <dbReference type="EMBL" id="CAJ2503163.1"/>
    </source>
</evidence>
<dbReference type="PANTHER" id="PTHR39472">
    <property type="entry name" value="EXPRESSED PROTEIN"/>
    <property type="match status" value="1"/>
</dbReference>
<feature type="compositionally biased region" description="Polar residues" evidence="2">
    <location>
        <begin position="1"/>
        <end position="19"/>
    </location>
</feature>
<protein>
    <submittedName>
        <fullName evidence="3">Uu.00g105570.m01.CDS01</fullName>
    </submittedName>
</protein>
<dbReference type="PANTHER" id="PTHR39472:SF1">
    <property type="entry name" value="EXPRESSED PROTEIN"/>
    <property type="match status" value="1"/>
</dbReference>
<feature type="coiled-coil region" evidence="1">
    <location>
        <begin position="212"/>
        <end position="260"/>
    </location>
</feature>
<feature type="region of interest" description="Disordered" evidence="2">
    <location>
        <begin position="319"/>
        <end position="390"/>
    </location>
</feature>
<organism evidence="3 4">
    <name type="scientific">Anthostomella pinea</name>
    <dbReference type="NCBI Taxonomy" id="933095"/>
    <lineage>
        <taxon>Eukaryota</taxon>
        <taxon>Fungi</taxon>
        <taxon>Dikarya</taxon>
        <taxon>Ascomycota</taxon>
        <taxon>Pezizomycotina</taxon>
        <taxon>Sordariomycetes</taxon>
        <taxon>Xylariomycetidae</taxon>
        <taxon>Xylariales</taxon>
        <taxon>Xylariaceae</taxon>
        <taxon>Anthostomella</taxon>
    </lineage>
</organism>
<gene>
    <name evidence="3" type="ORF">KHLLAP_LOCUS3631</name>
</gene>
<evidence type="ECO:0000256" key="1">
    <source>
        <dbReference type="SAM" id="Coils"/>
    </source>
</evidence>
<dbReference type="AlphaFoldDB" id="A0AAI8YFQ3"/>
<dbReference type="Proteomes" id="UP001295740">
    <property type="component" value="Unassembled WGS sequence"/>
</dbReference>
<dbReference type="EMBL" id="CAUWAG010000004">
    <property type="protein sequence ID" value="CAJ2503163.1"/>
    <property type="molecule type" value="Genomic_DNA"/>
</dbReference>
<keyword evidence="1" id="KW-0175">Coiled coil</keyword>
<keyword evidence="4" id="KW-1185">Reference proteome</keyword>
<reference evidence="3" key="1">
    <citation type="submission" date="2023-10" db="EMBL/GenBank/DDBJ databases">
        <authorList>
            <person name="Hackl T."/>
        </authorList>
    </citation>
    <scope>NUCLEOTIDE SEQUENCE</scope>
</reference>
<evidence type="ECO:0000256" key="2">
    <source>
        <dbReference type="SAM" id="MobiDB-lite"/>
    </source>
</evidence>
<accession>A0AAI8YFQ3</accession>
<comment type="caution">
    <text evidence="3">The sequence shown here is derived from an EMBL/GenBank/DDBJ whole genome shotgun (WGS) entry which is preliminary data.</text>
</comment>
<evidence type="ECO:0000313" key="4">
    <source>
        <dbReference type="Proteomes" id="UP001295740"/>
    </source>
</evidence>
<sequence length="390" mass="43682">MDLPSTSSQLQCLAGSTPSQYRQQKQRFPQRQPAQHPLRPPPTNDNTNTITNNHLLQQQQQQQIQLMNGGGAMQANGAGPAPGAMQIGPAPAGHQAELNIIYGMVEELSRQLSENRRVTEDIVSGLGRVRNRARERGLGNDDVLGEAADELFAQEPNLEAMLSILSESLDRAKLSRDANFSLIASYAKVFESIIMQFHAYKQKHIADVSAWHRSYRSQLAEARAENSRLREQMWDVQEHASHANQTLREFRKKYDENEARWQKRVDEKARKQELRFWKRMAMPELADTEEGYWSDDDDLVDPVEKERLKEVERKVAEQALAGVGSASSQQSEDSEGDGVEPHSLSGIVGGVAMERDGSSMSVMPVPPPRPATDGAASTRRWRPGKLRVPQ</sequence>
<feature type="compositionally biased region" description="Low complexity" evidence="2">
    <location>
        <begin position="20"/>
        <end position="37"/>
    </location>
</feature>